<evidence type="ECO:0000256" key="1">
    <source>
        <dbReference type="ARBA" id="ARBA00022801"/>
    </source>
</evidence>
<dbReference type="PANTHER" id="PTHR43056">
    <property type="entry name" value="PEPTIDASE S9 PROLYL OLIGOPEPTIDASE"/>
    <property type="match status" value="1"/>
</dbReference>
<evidence type="ECO:0000313" key="4">
    <source>
        <dbReference type="EMBL" id="MBI4922235.1"/>
    </source>
</evidence>
<keyword evidence="1 4" id="KW-0378">Hydrolase</keyword>
<dbReference type="InterPro" id="IPR029058">
    <property type="entry name" value="AB_hydrolase_fold"/>
</dbReference>
<gene>
    <name evidence="4" type="ORF">HY834_10830</name>
</gene>
<dbReference type="Proteomes" id="UP000782610">
    <property type="component" value="Unassembled WGS sequence"/>
</dbReference>
<organism evidence="4 5">
    <name type="scientific">Devosia nanyangense</name>
    <dbReference type="NCBI Taxonomy" id="1228055"/>
    <lineage>
        <taxon>Bacteria</taxon>
        <taxon>Pseudomonadati</taxon>
        <taxon>Pseudomonadota</taxon>
        <taxon>Alphaproteobacteria</taxon>
        <taxon>Hyphomicrobiales</taxon>
        <taxon>Devosiaceae</taxon>
        <taxon>Devosia</taxon>
    </lineage>
</organism>
<feature type="compositionally biased region" description="Gly residues" evidence="2">
    <location>
        <begin position="1"/>
        <end position="10"/>
    </location>
</feature>
<evidence type="ECO:0000313" key="5">
    <source>
        <dbReference type="Proteomes" id="UP000782610"/>
    </source>
</evidence>
<dbReference type="Gene3D" id="3.40.50.1820">
    <property type="entry name" value="alpha/beta hydrolase"/>
    <property type="match status" value="2"/>
</dbReference>
<dbReference type="GO" id="GO:0008239">
    <property type="term" value="F:dipeptidyl-peptidase activity"/>
    <property type="evidence" value="ECO:0007669"/>
    <property type="project" value="InterPro"/>
</dbReference>
<sequence>MSGQGSGTGGPFATSNLPHSDYDRAPQYETIVRERDVAVPMRDGVRIVADVYRPDADGPFPVLLAFGAHSKEIQGPDLPATFPAQPAFSTLWVGHMEAGDTRYFVSRGYVHVVASPRGFGKAEAGGSREWDSYDLIEWIAAQPWCNGQIGMAGIGAFAAEQLNAAKQHPPHLKTIFAYDARGAYGPMGGFREEYPGGVMHAFRYLQDHFSGAHHSKGAPGPLTPEREALWREAMANPDYKMYPHLYNVLTFKGQHMPRVFDALISPWDREEWWDEAERLIRGIDIPVHTGAGWYGYTYKTHLSGAQNYFALLDVPKKLTLMGPTHPDRPLRALRQQMLRWYDHWLMGIDSGLFDQPPVTYWLMGANSWRAATDWPLPQTQWTKLYLNSWERLSEEPYLPQSNDEFVPPDSFVQMPPTQTNRVERLRYLTDPLGEDVEIAGPISLTLYAEIDQDDTNWIVVLKDVGPDDGVRTAREGERDIRADLNERELTRGWLKASHRALDVERSKPGRPWHKLTRNAQQKVAPGEINAYVIEILATANLFKRGHRICVEITSLDLPTGVSGMTNVEYIPYHICSSRTTLHRIHHDAAHPSHLLLPVIPG</sequence>
<comment type="caution">
    <text evidence="4">The sequence shown here is derived from an EMBL/GenBank/DDBJ whole genome shotgun (WGS) entry which is preliminary data.</text>
</comment>
<dbReference type="InterPro" id="IPR013736">
    <property type="entry name" value="Xaa-Pro_dipept_C"/>
</dbReference>
<dbReference type="PANTHER" id="PTHR43056:SF10">
    <property type="entry name" value="COCE_NOND FAMILY, PUTATIVE (AFU_ORTHOLOGUE AFUA_7G00600)-RELATED"/>
    <property type="match status" value="1"/>
</dbReference>
<proteinExistence type="predicted"/>
<dbReference type="Pfam" id="PF02129">
    <property type="entry name" value="Peptidase_S15"/>
    <property type="match status" value="1"/>
</dbReference>
<dbReference type="InterPro" id="IPR005674">
    <property type="entry name" value="CocE/Ser_esterase"/>
</dbReference>
<reference evidence="4" key="1">
    <citation type="submission" date="2020-07" db="EMBL/GenBank/DDBJ databases">
        <title>Huge and variable diversity of episymbiotic CPR bacteria and DPANN archaea in groundwater ecosystems.</title>
        <authorList>
            <person name="He C.Y."/>
            <person name="Keren R."/>
            <person name="Whittaker M."/>
            <person name="Farag I.F."/>
            <person name="Doudna J."/>
            <person name="Cate J.H.D."/>
            <person name="Banfield J.F."/>
        </authorList>
    </citation>
    <scope>NUCLEOTIDE SEQUENCE</scope>
    <source>
        <strain evidence="4">NC_groundwater_1586_Pr3_B-0.1um_66_15</strain>
    </source>
</reference>
<evidence type="ECO:0000259" key="3">
    <source>
        <dbReference type="SMART" id="SM00939"/>
    </source>
</evidence>
<evidence type="ECO:0000256" key="2">
    <source>
        <dbReference type="SAM" id="MobiDB-lite"/>
    </source>
</evidence>
<dbReference type="SUPFAM" id="SSF49785">
    <property type="entry name" value="Galactose-binding domain-like"/>
    <property type="match status" value="1"/>
</dbReference>
<dbReference type="SUPFAM" id="SSF53474">
    <property type="entry name" value="alpha/beta-Hydrolases"/>
    <property type="match status" value="1"/>
</dbReference>
<dbReference type="InterPro" id="IPR000383">
    <property type="entry name" value="Xaa-Pro-like_dom"/>
</dbReference>
<dbReference type="Gene3D" id="2.60.120.260">
    <property type="entry name" value="Galactose-binding domain-like"/>
    <property type="match status" value="1"/>
</dbReference>
<dbReference type="SMART" id="SM00939">
    <property type="entry name" value="PepX_C"/>
    <property type="match status" value="1"/>
</dbReference>
<dbReference type="EMBL" id="JACRAF010000029">
    <property type="protein sequence ID" value="MBI4922235.1"/>
    <property type="molecule type" value="Genomic_DNA"/>
</dbReference>
<dbReference type="InterPro" id="IPR008979">
    <property type="entry name" value="Galactose-bd-like_sf"/>
</dbReference>
<feature type="region of interest" description="Disordered" evidence="2">
    <location>
        <begin position="1"/>
        <end position="21"/>
    </location>
</feature>
<protein>
    <submittedName>
        <fullName evidence="4">CocE/NonD family hydrolase</fullName>
    </submittedName>
</protein>
<feature type="domain" description="Xaa-Pro dipeptidyl-peptidase C-terminal" evidence="3">
    <location>
        <begin position="338"/>
        <end position="595"/>
    </location>
</feature>
<dbReference type="AlphaFoldDB" id="A0A933NYF7"/>
<dbReference type="Pfam" id="PF08530">
    <property type="entry name" value="PepX_C"/>
    <property type="match status" value="1"/>
</dbReference>
<name>A0A933NYF7_9HYPH</name>
<dbReference type="InterPro" id="IPR050585">
    <property type="entry name" value="Xaa-Pro_dipeptidyl-ppase/CocE"/>
</dbReference>
<accession>A0A933NYF7</accession>
<dbReference type="NCBIfam" id="TIGR00976">
    <property type="entry name" value="CocE_NonD"/>
    <property type="match status" value="2"/>
</dbReference>